<keyword evidence="1" id="KW-0812">Transmembrane</keyword>
<name>A0ABP9PGL9_9PSEU</name>
<dbReference type="Proteomes" id="UP001428817">
    <property type="component" value="Unassembled WGS sequence"/>
</dbReference>
<gene>
    <name evidence="2" type="ORF">GCM10023321_05500</name>
</gene>
<keyword evidence="1" id="KW-0472">Membrane</keyword>
<feature type="transmembrane region" description="Helical" evidence="1">
    <location>
        <begin position="136"/>
        <end position="157"/>
    </location>
</feature>
<feature type="transmembrane region" description="Helical" evidence="1">
    <location>
        <begin position="110"/>
        <end position="129"/>
    </location>
</feature>
<dbReference type="RefSeq" id="WP_185061410.1">
    <property type="nucleotide sequence ID" value="NZ_BAABJP010000001.1"/>
</dbReference>
<dbReference type="EMBL" id="BAABJP010000001">
    <property type="protein sequence ID" value="GAA5146280.1"/>
    <property type="molecule type" value="Genomic_DNA"/>
</dbReference>
<reference evidence="3" key="1">
    <citation type="journal article" date="2019" name="Int. J. Syst. Evol. Microbiol.">
        <title>The Global Catalogue of Microorganisms (GCM) 10K type strain sequencing project: providing services to taxonomists for standard genome sequencing and annotation.</title>
        <authorList>
            <consortium name="The Broad Institute Genomics Platform"/>
            <consortium name="The Broad Institute Genome Sequencing Center for Infectious Disease"/>
            <person name="Wu L."/>
            <person name="Ma J."/>
        </authorList>
    </citation>
    <scope>NUCLEOTIDE SEQUENCE [LARGE SCALE GENOMIC DNA]</scope>
    <source>
        <strain evidence="3">JCM 18303</strain>
    </source>
</reference>
<keyword evidence="3" id="KW-1185">Reference proteome</keyword>
<accession>A0ABP9PGL9</accession>
<evidence type="ECO:0000256" key="1">
    <source>
        <dbReference type="SAM" id="Phobius"/>
    </source>
</evidence>
<proteinExistence type="predicted"/>
<protein>
    <submittedName>
        <fullName evidence="2">Uncharacterized protein</fullName>
    </submittedName>
</protein>
<sequence length="193" mass="19899">MNTQRCRRCGWPEAEPFEIVSRHETAEGIVVYTRCACGRLQVRRDGPAEPVLVGRGGSLALIGDGVSVRTLGGVAPPVGGLSALVRAGVVVAVGALAVVAAPVLPASAVAALGALFLVAVLCGGAWAWLNSSRRPIWFALRTGVAVVAAGLTVAGLAALLDAVAVPVLVGLYLVAALWFWRTRITRPNPHPCP</sequence>
<comment type="caution">
    <text evidence="2">The sequence shown here is derived from an EMBL/GenBank/DDBJ whole genome shotgun (WGS) entry which is preliminary data.</text>
</comment>
<organism evidence="2 3">
    <name type="scientific">Pseudonocardia eucalypti</name>
    <dbReference type="NCBI Taxonomy" id="648755"/>
    <lineage>
        <taxon>Bacteria</taxon>
        <taxon>Bacillati</taxon>
        <taxon>Actinomycetota</taxon>
        <taxon>Actinomycetes</taxon>
        <taxon>Pseudonocardiales</taxon>
        <taxon>Pseudonocardiaceae</taxon>
        <taxon>Pseudonocardia</taxon>
    </lineage>
</organism>
<evidence type="ECO:0000313" key="2">
    <source>
        <dbReference type="EMBL" id="GAA5146280.1"/>
    </source>
</evidence>
<evidence type="ECO:0000313" key="3">
    <source>
        <dbReference type="Proteomes" id="UP001428817"/>
    </source>
</evidence>
<keyword evidence="1" id="KW-1133">Transmembrane helix</keyword>
<feature type="transmembrane region" description="Helical" evidence="1">
    <location>
        <begin position="163"/>
        <end position="180"/>
    </location>
</feature>
<feature type="transmembrane region" description="Helical" evidence="1">
    <location>
        <begin position="83"/>
        <end position="104"/>
    </location>
</feature>